<dbReference type="SMART" id="SM00304">
    <property type="entry name" value="HAMP"/>
    <property type="match status" value="1"/>
</dbReference>
<accession>A0ABV9DYJ1</accession>
<dbReference type="RefSeq" id="WP_378576369.1">
    <property type="nucleotide sequence ID" value="NZ_JBHSFQ010000018.1"/>
</dbReference>
<evidence type="ECO:0000256" key="9">
    <source>
        <dbReference type="ARBA" id="ARBA00022989"/>
    </source>
</evidence>
<feature type="domain" description="Histidine kinase" evidence="14">
    <location>
        <begin position="209"/>
        <end position="421"/>
    </location>
</feature>
<proteinExistence type="predicted"/>
<keyword evidence="10" id="KW-0902">Two-component regulatory system</keyword>
<evidence type="ECO:0000256" key="2">
    <source>
        <dbReference type="ARBA" id="ARBA00004141"/>
    </source>
</evidence>
<dbReference type="SMART" id="SM00387">
    <property type="entry name" value="HATPase_c"/>
    <property type="match status" value="1"/>
</dbReference>
<dbReference type="PANTHER" id="PTHR45436:SF15">
    <property type="entry name" value="SENSOR HISTIDINE KINASE CUSS"/>
    <property type="match status" value="1"/>
</dbReference>
<organism evidence="16 17">
    <name type="scientific">Nocardiopsis mangrovi</name>
    <dbReference type="NCBI Taxonomy" id="1179818"/>
    <lineage>
        <taxon>Bacteria</taxon>
        <taxon>Bacillati</taxon>
        <taxon>Actinomycetota</taxon>
        <taxon>Actinomycetes</taxon>
        <taxon>Streptosporangiales</taxon>
        <taxon>Nocardiopsidaceae</taxon>
        <taxon>Nocardiopsis</taxon>
    </lineage>
</organism>
<dbReference type="CDD" id="cd00082">
    <property type="entry name" value="HisKA"/>
    <property type="match status" value="1"/>
</dbReference>
<dbReference type="Pfam" id="PF02518">
    <property type="entry name" value="HATPase_c"/>
    <property type="match status" value="1"/>
</dbReference>
<dbReference type="EMBL" id="JBHSFQ010000018">
    <property type="protein sequence ID" value="MFC4563792.1"/>
    <property type="molecule type" value="Genomic_DNA"/>
</dbReference>
<evidence type="ECO:0000259" key="14">
    <source>
        <dbReference type="PROSITE" id="PS50109"/>
    </source>
</evidence>
<dbReference type="SUPFAM" id="SSF55874">
    <property type="entry name" value="ATPase domain of HSP90 chaperone/DNA topoisomerase II/histidine kinase"/>
    <property type="match status" value="1"/>
</dbReference>
<comment type="subcellular location">
    <subcellularLocation>
        <location evidence="3">Cell membrane</location>
    </subcellularLocation>
    <subcellularLocation>
        <location evidence="2">Membrane</location>
        <topology evidence="2">Multi-pass membrane protein</topology>
    </subcellularLocation>
</comment>
<dbReference type="SMART" id="SM00388">
    <property type="entry name" value="HisKA"/>
    <property type="match status" value="1"/>
</dbReference>
<evidence type="ECO:0000313" key="16">
    <source>
        <dbReference type="EMBL" id="MFC4563792.1"/>
    </source>
</evidence>
<comment type="catalytic activity">
    <reaction evidence="1">
        <text>ATP + protein L-histidine = ADP + protein N-phospho-L-histidine.</text>
        <dbReference type="EC" id="2.7.13.3"/>
    </reaction>
</comment>
<feature type="domain" description="HAMP" evidence="15">
    <location>
        <begin position="151"/>
        <end position="201"/>
    </location>
</feature>
<dbReference type="PANTHER" id="PTHR45436">
    <property type="entry name" value="SENSOR HISTIDINE KINASE YKOH"/>
    <property type="match status" value="1"/>
</dbReference>
<feature type="compositionally biased region" description="Pro residues" evidence="12">
    <location>
        <begin position="66"/>
        <end position="75"/>
    </location>
</feature>
<dbReference type="SUPFAM" id="SSF158472">
    <property type="entry name" value="HAMP domain-like"/>
    <property type="match status" value="1"/>
</dbReference>
<dbReference type="Pfam" id="PF00512">
    <property type="entry name" value="HisKA"/>
    <property type="match status" value="1"/>
</dbReference>
<gene>
    <name evidence="16" type="ORF">ACFO4E_18180</name>
</gene>
<dbReference type="SUPFAM" id="SSF47384">
    <property type="entry name" value="Homodimeric domain of signal transducing histidine kinase"/>
    <property type="match status" value="1"/>
</dbReference>
<protein>
    <recommendedName>
        <fullName evidence="4">histidine kinase</fullName>
        <ecNumber evidence="4">2.7.13.3</ecNumber>
    </recommendedName>
</protein>
<dbReference type="Proteomes" id="UP001595923">
    <property type="component" value="Unassembled WGS sequence"/>
</dbReference>
<dbReference type="InterPro" id="IPR005467">
    <property type="entry name" value="His_kinase_dom"/>
</dbReference>
<keyword evidence="11 13" id="KW-0472">Membrane</keyword>
<dbReference type="CDD" id="cd00075">
    <property type="entry name" value="HATPase"/>
    <property type="match status" value="1"/>
</dbReference>
<sequence length="440" mass="45776">MWARVTVRAKLTLIYTAAFLIGGALLVGLNYSIVSSSLVSRAMILTSDAIAPAQPEPEATDWSPTAPAPVVPPSAPATGPSNGGETAGPAQPLEGGETGGAAESETLDLATSVDAYQEGVLSDLLLRSALALAAITVLAAGAGWLIVGRPLRRLHKVTETARRLSEHDLDSRLALTGPADEFRDLGDTFDGMLERLQAAFESQRRFVANASHELRTPLAVQRAAVEVPLEQGRVPEDLKPALNRVLDSVERSERLIAGLLLLARSDRGIDETEPVDLPDAVGRVVRLLTADASAAGVTLRPETEAVEVRGDPVLLEHLVRNLVDNAIRYNRADGEVTIGAAPYDGGAVLRVANTGPEVADADVLFEPFHRGGYARTHRAGGGSGLGLSIVRSVVTAHGGEVTAAPREGGGLEVTVRLPAAGPRAQRVPAAAGADGSPAEG</sequence>
<comment type="caution">
    <text evidence="16">The sequence shown here is derived from an EMBL/GenBank/DDBJ whole genome shotgun (WGS) entry which is preliminary data.</text>
</comment>
<reference evidence="17" key="1">
    <citation type="journal article" date="2019" name="Int. J. Syst. Evol. Microbiol.">
        <title>The Global Catalogue of Microorganisms (GCM) 10K type strain sequencing project: providing services to taxonomists for standard genome sequencing and annotation.</title>
        <authorList>
            <consortium name="The Broad Institute Genomics Platform"/>
            <consortium name="The Broad Institute Genome Sequencing Center for Infectious Disease"/>
            <person name="Wu L."/>
            <person name="Ma J."/>
        </authorList>
    </citation>
    <scope>NUCLEOTIDE SEQUENCE [LARGE SCALE GENOMIC DNA]</scope>
    <source>
        <strain evidence="17">XZYJ18</strain>
    </source>
</reference>
<name>A0ABV9DYJ1_9ACTN</name>
<dbReference type="InterPro" id="IPR003661">
    <property type="entry name" value="HisK_dim/P_dom"/>
</dbReference>
<dbReference type="EC" id="2.7.13.3" evidence="4"/>
<dbReference type="InterPro" id="IPR003594">
    <property type="entry name" value="HATPase_dom"/>
</dbReference>
<dbReference type="InterPro" id="IPR036097">
    <property type="entry name" value="HisK_dim/P_sf"/>
</dbReference>
<evidence type="ECO:0000256" key="3">
    <source>
        <dbReference type="ARBA" id="ARBA00004236"/>
    </source>
</evidence>
<dbReference type="GO" id="GO:0016301">
    <property type="term" value="F:kinase activity"/>
    <property type="evidence" value="ECO:0007669"/>
    <property type="project" value="UniProtKB-KW"/>
</dbReference>
<evidence type="ECO:0000256" key="10">
    <source>
        <dbReference type="ARBA" id="ARBA00023012"/>
    </source>
</evidence>
<dbReference type="PRINTS" id="PR00344">
    <property type="entry name" value="BCTRLSENSOR"/>
</dbReference>
<keyword evidence="9 13" id="KW-1133">Transmembrane helix</keyword>
<dbReference type="Gene3D" id="3.30.565.10">
    <property type="entry name" value="Histidine kinase-like ATPase, C-terminal domain"/>
    <property type="match status" value="1"/>
</dbReference>
<dbReference type="Gene3D" id="6.10.340.10">
    <property type="match status" value="1"/>
</dbReference>
<feature type="transmembrane region" description="Helical" evidence="13">
    <location>
        <begin position="12"/>
        <end position="33"/>
    </location>
</feature>
<dbReference type="InterPro" id="IPR003660">
    <property type="entry name" value="HAMP_dom"/>
</dbReference>
<keyword evidence="8 16" id="KW-0418">Kinase</keyword>
<dbReference type="PROSITE" id="PS50885">
    <property type="entry name" value="HAMP"/>
    <property type="match status" value="1"/>
</dbReference>
<evidence type="ECO:0000256" key="1">
    <source>
        <dbReference type="ARBA" id="ARBA00000085"/>
    </source>
</evidence>
<evidence type="ECO:0000256" key="7">
    <source>
        <dbReference type="ARBA" id="ARBA00022692"/>
    </source>
</evidence>
<dbReference type="Gene3D" id="1.10.287.130">
    <property type="match status" value="1"/>
</dbReference>
<keyword evidence="17" id="KW-1185">Reference proteome</keyword>
<evidence type="ECO:0000259" key="15">
    <source>
        <dbReference type="PROSITE" id="PS50885"/>
    </source>
</evidence>
<evidence type="ECO:0000256" key="8">
    <source>
        <dbReference type="ARBA" id="ARBA00022777"/>
    </source>
</evidence>
<dbReference type="PROSITE" id="PS50109">
    <property type="entry name" value="HIS_KIN"/>
    <property type="match status" value="1"/>
</dbReference>
<evidence type="ECO:0000256" key="6">
    <source>
        <dbReference type="ARBA" id="ARBA00022679"/>
    </source>
</evidence>
<evidence type="ECO:0000256" key="12">
    <source>
        <dbReference type="SAM" id="MobiDB-lite"/>
    </source>
</evidence>
<dbReference type="InterPro" id="IPR004358">
    <property type="entry name" value="Sig_transdc_His_kin-like_C"/>
</dbReference>
<dbReference type="Pfam" id="PF00672">
    <property type="entry name" value="HAMP"/>
    <property type="match status" value="1"/>
</dbReference>
<keyword evidence="6" id="KW-0808">Transferase</keyword>
<evidence type="ECO:0000256" key="11">
    <source>
        <dbReference type="ARBA" id="ARBA00023136"/>
    </source>
</evidence>
<feature type="region of interest" description="Disordered" evidence="12">
    <location>
        <begin position="54"/>
        <end position="101"/>
    </location>
</feature>
<keyword evidence="7 13" id="KW-0812">Transmembrane</keyword>
<dbReference type="CDD" id="cd06225">
    <property type="entry name" value="HAMP"/>
    <property type="match status" value="1"/>
</dbReference>
<dbReference type="InterPro" id="IPR036890">
    <property type="entry name" value="HATPase_C_sf"/>
</dbReference>
<keyword evidence="5" id="KW-0597">Phosphoprotein</keyword>
<dbReference type="InterPro" id="IPR050428">
    <property type="entry name" value="TCS_sensor_his_kinase"/>
</dbReference>
<evidence type="ECO:0000256" key="13">
    <source>
        <dbReference type="SAM" id="Phobius"/>
    </source>
</evidence>
<evidence type="ECO:0000256" key="5">
    <source>
        <dbReference type="ARBA" id="ARBA00022553"/>
    </source>
</evidence>
<feature type="transmembrane region" description="Helical" evidence="13">
    <location>
        <begin position="124"/>
        <end position="147"/>
    </location>
</feature>
<evidence type="ECO:0000256" key="4">
    <source>
        <dbReference type="ARBA" id="ARBA00012438"/>
    </source>
</evidence>
<evidence type="ECO:0000313" key="17">
    <source>
        <dbReference type="Proteomes" id="UP001595923"/>
    </source>
</evidence>